<proteinExistence type="predicted"/>
<dbReference type="EMBL" id="CP093350">
    <property type="protein sequence ID" value="WOH13422.1"/>
    <property type="molecule type" value="Genomic_DNA"/>
</dbReference>
<dbReference type="AlphaFoldDB" id="A0AAF0XU65"/>
<keyword evidence="3" id="KW-1185">Reference proteome</keyword>
<keyword evidence="1" id="KW-0472">Membrane</keyword>
<gene>
    <name evidence="2" type="ORF">DCAR_0832932</name>
</gene>
<accession>A0AAF0XU65</accession>
<organism evidence="2 3">
    <name type="scientific">Daucus carota subsp. sativus</name>
    <name type="common">Carrot</name>
    <dbReference type="NCBI Taxonomy" id="79200"/>
    <lineage>
        <taxon>Eukaryota</taxon>
        <taxon>Viridiplantae</taxon>
        <taxon>Streptophyta</taxon>
        <taxon>Embryophyta</taxon>
        <taxon>Tracheophyta</taxon>
        <taxon>Spermatophyta</taxon>
        <taxon>Magnoliopsida</taxon>
        <taxon>eudicotyledons</taxon>
        <taxon>Gunneridae</taxon>
        <taxon>Pentapetalae</taxon>
        <taxon>asterids</taxon>
        <taxon>campanulids</taxon>
        <taxon>Apiales</taxon>
        <taxon>Apiaceae</taxon>
        <taxon>Apioideae</taxon>
        <taxon>Scandiceae</taxon>
        <taxon>Daucinae</taxon>
        <taxon>Daucus</taxon>
        <taxon>Daucus sect. Daucus</taxon>
    </lineage>
</organism>
<evidence type="ECO:0000313" key="2">
    <source>
        <dbReference type="EMBL" id="WOH13422.1"/>
    </source>
</evidence>
<reference evidence="2" key="1">
    <citation type="journal article" date="2016" name="Nat. Genet.">
        <title>A high-quality carrot genome assembly provides new insights into carotenoid accumulation and asterid genome evolution.</title>
        <authorList>
            <person name="Iorizzo M."/>
            <person name="Ellison S."/>
            <person name="Senalik D."/>
            <person name="Zeng P."/>
            <person name="Satapoomin P."/>
            <person name="Huang J."/>
            <person name="Bowman M."/>
            <person name="Iovene M."/>
            <person name="Sanseverino W."/>
            <person name="Cavagnaro P."/>
            <person name="Yildiz M."/>
            <person name="Macko-Podgorni A."/>
            <person name="Moranska E."/>
            <person name="Grzebelus E."/>
            <person name="Grzebelus D."/>
            <person name="Ashrafi H."/>
            <person name="Zheng Z."/>
            <person name="Cheng S."/>
            <person name="Spooner D."/>
            <person name="Van Deynze A."/>
            <person name="Simon P."/>
        </authorList>
    </citation>
    <scope>NUCLEOTIDE SEQUENCE</scope>
    <source>
        <tissue evidence="2">Leaf</tissue>
    </source>
</reference>
<evidence type="ECO:0000256" key="1">
    <source>
        <dbReference type="SAM" id="Phobius"/>
    </source>
</evidence>
<name>A0AAF0XU65_DAUCS</name>
<dbReference type="Proteomes" id="UP000077755">
    <property type="component" value="Chromosome 8"/>
</dbReference>
<protein>
    <submittedName>
        <fullName evidence="2">Uncharacterized protein</fullName>
    </submittedName>
</protein>
<keyword evidence="1" id="KW-0812">Transmembrane</keyword>
<evidence type="ECO:0000313" key="3">
    <source>
        <dbReference type="Proteomes" id="UP000077755"/>
    </source>
</evidence>
<feature type="transmembrane region" description="Helical" evidence="1">
    <location>
        <begin position="12"/>
        <end position="38"/>
    </location>
</feature>
<reference evidence="2" key="2">
    <citation type="submission" date="2022-03" db="EMBL/GenBank/DDBJ databases">
        <title>Draft title - Genomic analysis of global carrot germplasm unveils the trajectory of domestication and the origin of high carotenoid orange carrot.</title>
        <authorList>
            <person name="Iorizzo M."/>
            <person name="Ellison S."/>
            <person name="Senalik D."/>
            <person name="Macko-Podgorni A."/>
            <person name="Grzebelus D."/>
            <person name="Bostan H."/>
            <person name="Rolling W."/>
            <person name="Curaba J."/>
            <person name="Simon P."/>
        </authorList>
    </citation>
    <scope>NUCLEOTIDE SEQUENCE</scope>
    <source>
        <tissue evidence="2">Leaf</tissue>
    </source>
</reference>
<sequence>MGMSLTCVMDLIVAGISLMIGLGLFAFITSILCSAAFVHNVKDLS</sequence>
<keyword evidence="1" id="KW-1133">Transmembrane helix</keyword>